<feature type="region of interest" description="Disordered" evidence="6">
    <location>
        <begin position="142"/>
        <end position="161"/>
    </location>
</feature>
<dbReference type="InterPro" id="IPR025121">
    <property type="entry name" value="GTPase_HflX_N"/>
</dbReference>
<dbReference type="PIRSF" id="PIRSF006809">
    <property type="entry name" value="GTP-binding_hflX_prd"/>
    <property type="match status" value="1"/>
</dbReference>
<proteinExistence type="inferred from homology"/>
<comment type="function">
    <text evidence="5">GTPase that associates with the 50S ribosomal subunit and may have a role during protein synthesis or ribosome biogenesis.</text>
</comment>
<keyword evidence="2 5" id="KW-0547">Nucleotide-binding</keyword>
<dbReference type="Pfam" id="PF13167">
    <property type="entry name" value="GTP-bdg_N"/>
    <property type="match status" value="1"/>
</dbReference>
<dbReference type="InterPro" id="IPR042108">
    <property type="entry name" value="GTPase_HflX_N_sf"/>
</dbReference>
<dbReference type="NCBIfam" id="TIGR03156">
    <property type="entry name" value="GTP_HflX"/>
    <property type="match status" value="1"/>
</dbReference>
<dbReference type="Gene3D" id="6.10.250.2860">
    <property type="match status" value="1"/>
</dbReference>
<name>A0ABV1KMP6_9BACL</name>
<dbReference type="Gene3D" id="3.40.50.300">
    <property type="entry name" value="P-loop containing nucleotide triphosphate hydrolases"/>
    <property type="match status" value="1"/>
</dbReference>
<dbReference type="Gene3D" id="3.40.50.11060">
    <property type="entry name" value="GTPase HflX, N-terminal domain"/>
    <property type="match status" value="1"/>
</dbReference>
<dbReference type="InterPro" id="IPR032305">
    <property type="entry name" value="GTP-bd_M"/>
</dbReference>
<feature type="domain" description="Hflx-type G" evidence="7">
    <location>
        <begin position="200"/>
        <end position="368"/>
    </location>
</feature>
<comment type="subunit">
    <text evidence="5">Monomer. Associates with the 50S ribosomal subunit.</text>
</comment>
<dbReference type="Pfam" id="PF01926">
    <property type="entry name" value="MMR_HSR1"/>
    <property type="match status" value="1"/>
</dbReference>
<organism evidence="8 9">
    <name type="scientific">Cohnella silvisoli</name>
    <dbReference type="NCBI Taxonomy" id="2873699"/>
    <lineage>
        <taxon>Bacteria</taxon>
        <taxon>Bacillati</taxon>
        <taxon>Bacillota</taxon>
        <taxon>Bacilli</taxon>
        <taxon>Bacillales</taxon>
        <taxon>Paenibacillaceae</taxon>
        <taxon>Cohnella</taxon>
    </lineage>
</organism>
<dbReference type="CDD" id="cd01878">
    <property type="entry name" value="HflX"/>
    <property type="match status" value="1"/>
</dbReference>
<keyword evidence="3" id="KW-0460">Magnesium</keyword>
<dbReference type="EMBL" id="JASKHM010000001">
    <property type="protein sequence ID" value="MEQ4481338.1"/>
    <property type="molecule type" value="Genomic_DNA"/>
</dbReference>
<dbReference type="Proteomes" id="UP001493487">
    <property type="component" value="Unassembled WGS sequence"/>
</dbReference>
<keyword evidence="4 5" id="KW-0342">GTP-binding</keyword>
<keyword evidence="5" id="KW-0963">Cytoplasm</keyword>
<evidence type="ECO:0000313" key="9">
    <source>
        <dbReference type="Proteomes" id="UP001493487"/>
    </source>
</evidence>
<evidence type="ECO:0000256" key="2">
    <source>
        <dbReference type="ARBA" id="ARBA00022741"/>
    </source>
</evidence>
<sequence>MEQLRDKAVVVGVQLHNNPDFPSALEELRNLADACLIEVVGELAQKAERVNPSLYMGSGKIKELKELMEEKGADVAIFNDELSPSQIRNLEAELDCRVIDRTILILDIFASRAQTREAKLQVEVARLQYMLPRLVGLRESLGRQGGGGGAGLKNRGSGETKLELDRRRIEDRIAALQADLEKLIARRHIQRRQRSKNEIPVVCLVGYTNTGKSSLMNAMVQKYSPGSAKEVLAKDMLFATLETSVRSIELPDRRSFLLADTVGFVSQLPHHLIKAFRSTLEEVTGADLLLHVVDCSDPAYEKRVEVTNETLRELGAGEVPVLKVYNKADLTDHAYPRIEDGSVYLSARKNSGIEELVQLISDRIFTDYKEYEILIPFDQGRLVSYFNEHAHVYSMSHEEGGTRLAMTCREADYDKYRSSFILLS</sequence>
<dbReference type="InterPro" id="IPR027417">
    <property type="entry name" value="P-loop_NTPase"/>
</dbReference>
<evidence type="ECO:0000256" key="4">
    <source>
        <dbReference type="ARBA" id="ARBA00023134"/>
    </source>
</evidence>
<reference evidence="8 9" key="1">
    <citation type="journal article" date="2023" name="Genome Announc.">
        <title>Pan-Genome Analyses of the Genus Cohnella and Proposal of the Novel Species Cohnella silvisoli sp. nov., Isolated from Forest Soil.</title>
        <authorList>
            <person name="Wang C."/>
            <person name="Mao L."/>
            <person name="Bao G."/>
            <person name="Zhu H."/>
        </authorList>
    </citation>
    <scope>NUCLEOTIDE SEQUENCE [LARGE SCALE GENOMIC DNA]</scope>
    <source>
        <strain evidence="8 9">NL03-T5-1</strain>
    </source>
</reference>
<dbReference type="SUPFAM" id="SSF52540">
    <property type="entry name" value="P-loop containing nucleoside triphosphate hydrolases"/>
    <property type="match status" value="1"/>
</dbReference>
<keyword evidence="9" id="KW-1185">Reference proteome</keyword>
<evidence type="ECO:0000259" key="7">
    <source>
        <dbReference type="PROSITE" id="PS51705"/>
    </source>
</evidence>
<dbReference type="Pfam" id="PF16360">
    <property type="entry name" value="GTP-bdg_M"/>
    <property type="match status" value="1"/>
</dbReference>
<comment type="similarity">
    <text evidence="5">Belongs to the TRAFAC class OBG-HflX-like GTPase superfamily. HflX GTPase family.</text>
</comment>
<keyword evidence="1" id="KW-0479">Metal-binding</keyword>
<dbReference type="PANTHER" id="PTHR10229:SF4">
    <property type="entry name" value="GTPASE HFLX"/>
    <property type="match status" value="1"/>
</dbReference>
<dbReference type="RefSeq" id="WP_232182155.1">
    <property type="nucleotide sequence ID" value="NZ_JAIOAP010000001.1"/>
</dbReference>
<dbReference type="PANTHER" id="PTHR10229">
    <property type="entry name" value="GTP-BINDING PROTEIN HFLX"/>
    <property type="match status" value="1"/>
</dbReference>
<evidence type="ECO:0000256" key="1">
    <source>
        <dbReference type="ARBA" id="ARBA00022723"/>
    </source>
</evidence>
<dbReference type="InterPro" id="IPR006073">
    <property type="entry name" value="GTP-bd"/>
</dbReference>
<protein>
    <recommendedName>
        <fullName evidence="5">GTPase HflX</fullName>
    </recommendedName>
    <alternativeName>
        <fullName evidence="5">GTP-binding protein HflX</fullName>
    </alternativeName>
</protein>
<dbReference type="InterPro" id="IPR030394">
    <property type="entry name" value="G_HFLX_dom"/>
</dbReference>
<evidence type="ECO:0000256" key="5">
    <source>
        <dbReference type="HAMAP-Rule" id="MF_00900"/>
    </source>
</evidence>
<dbReference type="PROSITE" id="PS51705">
    <property type="entry name" value="G_HFLX"/>
    <property type="match status" value="1"/>
</dbReference>
<dbReference type="HAMAP" id="MF_00900">
    <property type="entry name" value="GTPase_HflX"/>
    <property type="match status" value="1"/>
</dbReference>
<accession>A0ABV1KMP6</accession>
<dbReference type="PRINTS" id="PR00326">
    <property type="entry name" value="GTP1OBG"/>
</dbReference>
<comment type="caution">
    <text evidence="8">The sequence shown here is derived from an EMBL/GenBank/DDBJ whole genome shotgun (WGS) entry which is preliminary data.</text>
</comment>
<dbReference type="InterPro" id="IPR016496">
    <property type="entry name" value="GTPase_HflX"/>
</dbReference>
<comment type="subcellular location">
    <subcellularLocation>
        <location evidence="5">Cytoplasm</location>
    </subcellularLocation>
    <text evidence="5">May associate with membranes.</text>
</comment>
<evidence type="ECO:0000256" key="6">
    <source>
        <dbReference type="SAM" id="MobiDB-lite"/>
    </source>
</evidence>
<gene>
    <name evidence="5 8" type="primary">hflX</name>
    <name evidence="8" type="ORF">QJS35_02890</name>
</gene>
<evidence type="ECO:0000256" key="3">
    <source>
        <dbReference type="ARBA" id="ARBA00022842"/>
    </source>
</evidence>
<evidence type="ECO:0000313" key="8">
    <source>
        <dbReference type="EMBL" id="MEQ4481338.1"/>
    </source>
</evidence>